<name>A0ACC0AAN5_CATRO</name>
<organism evidence="1 2">
    <name type="scientific">Catharanthus roseus</name>
    <name type="common">Madagascar periwinkle</name>
    <name type="synonym">Vinca rosea</name>
    <dbReference type="NCBI Taxonomy" id="4058"/>
    <lineage>
        <taxon>Eukaryota</taxon>
        <taxon>Viridiplantae</taxon>
        <taxon>Streptophyta</taxon>
        <taxon>Embryophyta</taxon>
        <taxon>Tracheophyta</taxon>
        <taxon>Spermatophyta</taxon>
        <taxon>Magnoliopsida</taxon>
        <taxon>eudicotyledons</taxon>
        <taxon>Gunneridae</taxon>
        <taxon>Pentapetalae</taxon>
        <taxon>asterids</taxon>
        <taxon>lamiids</taxon>
        <taxon>Gentianales</taxon>
        <taxon>Apocynaceae</taxon>
        <taxon>Rauvolfioideae</taxon>
        <taxon>Vinceae</taxon>
        <taxon>Catharanthinae</taxon>
        <taxon>Catharanthus</taxon>
    </lineage>
</organism>
<reference evidence="2" key="1">
    <citation type="journal article" date="2023" name="Nat. Plants">
        <title>Single-cell RNA sequencing provides a high-resolution roadmap for understanding the multicellular compartmentation of specialized metabolism.</title>
        <authorList>
            <person name="Sun S."/>
            <person name="Shen X."/>
            <person name="Li Y."/>
            <person name="Li Y."/>
            <person name="Wang S."/>
            <person name="Li R."/>
            <person name="Zhang H."/>
            <person name="Shen G."/>
            <person name="Guo B."/>
            <person name="Wei J."/>
            <person name="Xu J."/>
            <person name="St-Pierre B."/>
            <person name="Chen S."/>
            <person name="Sun C."/>
        </authorList>
    </citation>
    <scope>NUCLEOTIDE SEQUENCE [LARGE SCALE GENOMIC DNA]</scope>
</reference>
<proteinExistence type="predicted"/>
<accession>A0ACC0AAN5</accession>
<dbReference type="Proteomes" id="UP001060085">
    <property type="component" value="Linkage Group LG06"/>
</dbReference>
<sequence>MDQIEHKHIEVNGLKLHVAEIGNGSNAAVFCHGFPEIWYSWRHQMVAVAASGYRAIAFDYRGYGLSDPPPVPEKTTFADLINDLHFLLDNLGISKAFLIAKDFGVRVAQFYAVLHPERVAGIVTLGIPLVPQRPAPFQEYLPEGFYISRWQEPGRAEADFGRLDPKTVVRNIYILFSRSEIPIAGETQEIMDLVDSSVPLPSWFTEEDLATYGALYEKSGFKTALQIPYRSIKEVFNVADTKVDAPALLIMGEKDYFIKFPGMEDYIRNEQAKHIAPNLKTIYIPEGSHFVQEQFPDQVNQLIINFLKNNS</sequence>
<evidence type="ECO:0000313" key="2">
    <source>
        <dbReference type="Proteomes" id="UP001060085"/>
    </source>
</evidence>
<dbReference type="EMBL" id="CM044706">
    <property type="protein sequence ID" value="KAI5657032.1"/>
    <property type="molecule type" value="Genomic_DNA"/>
</dbReference>
<evidence type="ECO:0000313" key="1">
    <source>
        <dbReference type="EMBL" id="KAI5657032.1"/>
    </source>
</evidence>
<keyword evidence="2" id="KW-1185">Reference proteome</keyword>
<gene>
    <name evidence="1" type="ORF">M9H77_25825</name>
</gene>
<comment type="caution">
    <text evidence="1">The sequence shown here is derived from an EMBL/GenBank/DDBJ whole genome shotgun (WGS) entry which is preliminary data.</text>
</comment>
<protein>
    <submittedName>
        <fullName evidence="1">Uncharacterized protein</fullName>
    </submittedName>
</protein>